<accession>A0A7W3MZ63</accession>
<organism evidence="2 3">
    <name type="scientific">Thermomonospora cellulosilytica</name>
    <dbReference type="NCBI Taxonomy" id="1411118"/>
    <lineage>
        <taxon>Bacteria</taxon>
        <taxon>Bacillati</taxon>
        <taxon>Actinomycetota</taxon>
        <taxon>Actinomycetes</taxon>
        <taxon>Streptosporangiales</taxon>
        <taxon>Thermomonosporaceae</taxon>
        <taxon>Thermomonospora</taxon>
    </lineage>
</organism>
<dbReference type="PANTHER" id="PTHR43591:SF24">
    <property type="entry name" value="2-METHOXY-6-POLYPRENYL-1,4-BENZOQUINOL METHYLASE, MITOCHONDRIAL"/>
    <property type="match status" value="1"/>
</dbReference>
<protein>
    <submittedName>
        <fullName evidence="2">Ubiquinone/menaquinone biosynthesis C-methylase UbiE</fullName>
    </submittedName>
</protein>
<dbReference type="SUPFAM" id="SSF53335">
    <property type="entry name" value="S-adenosyl-L-methionine-dependent methyltransferases"/>
    <property type="match status" value="1"/>
</dbReference>
<feature type="domain" description="Methyltransferase" evidence="1">
    <location>
        <begin position="46"/>
        <end position="143"/>
    </location>
</feature>
<dbReference type="Pfam" id="PF13649">
    <property type="entry name" value="Methyltransf_25"/>
    <property type="match status" value="1"/>
</dbReference>
<name>A0A7W3MZ63_9ACTN</name>
<evidence type="ECO:0000313" key="3">
    <source>
        <dbReference type="Proteomes" id="UP000539313"/>
    </source>
</evidence>
<dbReference type="AlphaFoldDB" id="A0A7W3MZ63"/>
<sequence length="275" mass="30020">MAADSTEQFELGQDAAEAYQRYLVPVFYAPCAERLFGLVPPRRGRVLDVACGTGVVALAVARRGGAGTHVTGVDPDEAMLAVARFLTGHVGAPGPIEWLQAPAEELPLEDRAFDLVYCQQGLQFFSDKIAGIAQMRRVLRPGGAAGVAVWRGPEHHTPFHEVAAVWDEYLQDGLGETMRVPFSGPQGSELRALFQNADFTDVHLRIAIIPVRFASPEAFLHETSLATPARPAYMAAERPTVEAMRERIRQRLTWATDDEGVTFPLQAWLLTATAA</sequence>
<reference evidence="2 3" key="1">
    <citation type="submission" date="2020-08" db="EMBL/GenBank/DDBJ databases">
        <title>Sequencing the genomes of 1000 actinobacteria strains.</title>
        <authorList>
            <person name="Klenk H.-P."/>
        </authorList>
    </citation>
    <scope>NUCLEOTIDE SEQUENCE [LARGE SCALE GENOMIC DNA]</scope>
    <source>
        <strain evidence="2 3">DSM 45823</strain>
    </source>
</reference>
<keyword evidence="2" id="KW-0808">Transferase</keyword>
<dbReference type="GO" id="GO:0032259">
    <property type="term" value="P:methylation"/>
    <property type="evidence" value="ECO:0007669"/>
    <property type="project" value="UniProtKB-KW"/>
</dbReference>
<evidence type="ECO:0000313" key="2">
    <source>
        <dbReference type="EMBL" id="MBA9004594.1"/>
    </source>
</evidence>
<dbReference type="PANTHER" id="PTHR43591">
    <property type="entry name" value="METHYLTRANSFERASE"/>
    <property type="match status" value="1"/>
</dbReference>
<evidence type="ECO:0000259" key="1">
    <source>
        <dbReference type="Pfam" id="PF13649"/>
    </source>
</evidence>
<dbReference type="Gene3D" id="3.40.50.150">
    <property type="entry name" value="Vaccinia Virus protein VP39"/>
    <property type="match status" value="1"/>
</dbReference>
<gene>
    <name evidence="2" type="ORF">HNR21_003476</name>
</gene>
<keyword evidence="2" id="KW-0489">Methyltransferase</keyword>
<proteinExistence type="predicted"/>
<comment type="caution">
    <text evidence="2">The sequence shown here is derived from an EMBL/GenBank/DDBJ whole genome shotgun (WGS) entry which is preliminary data.</text>
</comment>
<dbReference type="Proteomes" id="UP000539313">
    <property type="component" value="Unassembled WGS sequence"/>
</dbReference>
<dbReference type="GO" id="GO:0008168">
    <property type="term" value="F:methyltransferase activity"/>
    <property type="evidence" value="ECO:0007669"/>
    <property type="project" value="UniProtKB-KW"/>
</dbReference>
<keyword evidence="2" id="KW-0830">Ubiquinone</keyword>
<dbReference type="EMBL" id="JACJII010000001">
    <property type="protein sequence ID" value="MBA9004594.1"/>
    <property type="molecule type" value="Genomic_DNA"/>
</dbReference>
<dbReference type="InterPro" id="IPR029063">
    <property type="entry name" value="SAM-dependent_MTases_sf"/>
</dbReference>
<keyword evidence="3" id="KW-1185">Reference proteome</keyword>
<dbReference type="RefSeq" id="WP_157996089.1">
    <property type="nucleotide sequence ID" value="NZ_JACJII010000001.1"/>
</dbReference>
<dbReference type="InterPro" id="IPR041698">
    <property type="entry name" value="Methyltransf_25"/>
</dbReference>
<dbReference type="CDD" id="cd02440">
    <property type="entry name" value="AdoMet_MTases"/>
    <property type="match status" value="1"/>
</dbReference>